<proteinExistence type="predicted"/>
<sequence length="71" mass="7612">MRRLLDFRSKKSNAKAPTEFSASLALVKAAAAVAHGLQVVAKGTNLTVNIIAVHGLNRHREKTWTTSGSVN</sequence>
<protein>
    <submittedName>
        <fullName evidence="1">Uncharacterized protein</fullName>
    </submittedName>
</protein>
<dbReference type="OrthoDB" id="5086500at2759"/>
<keyword evidence="2" id="KW-1185">Reference proteome</keyword>
<dbReference type="Proteomes" id="UP000799423">
    <property type="component" value="Unassembled WGS sequence"/>
</dbReference>
<gene>
    <name evidence="1" type="ORF">T440DRAFT_436398</name>
</gene>
<dbReference type="EMBL" id="MU006377">
    <property type="protein sequence ID" value="KAF2844477.1"/>
    <property type="molecule type" value="Genomic_DNA"/>
</dbReference>
<organism evidence="1 2">
    <name type="scientific">Plenodomus tracheiphilus IPT5</name>
    <dbReference type="NCBI Taxonomy" id="1408161"/>
    <lineage>
        <taxon>Eukaryota</taxon>
        <taxon>Fungi</taxon>
        <taxon>Dikarya</taxon>
        <taxon>Ascomycota</taxon>
        <taxon>Pezizomycotina</taxon>
        <taxon>Dothideomycetes</taxon>
        <taxon>Pleosporomycetidae</taxon>
        <taxon>Pleosporales</taxon>
        <taxon>Pleosporineae</taxon>
        <taxon>Leptosphaeriaceae</taxon>
        <taxon>Plenodomus</taxon>
    </lineage>
</organism>
<dbReference type="AlphaFoldDB" id="A0A6A7AQ46"/>
<evidence type="ECO:0000313" key="1">
    <source>
        <dbReference type="EMBL" id="KAF2844477.1"/>
    </source>
</evidence>
<evidence type="ECO:0000313" key="2">
    <source>
        <dbReference type="Proteomes" id="UP000799423"/>
    </source>
</evidence>
<accession>A0A6A7AQ46</accession>
<name>A0A6A7AQ46_9PLEO</name>
<reference evidence="1" key="1">
    <citation type="submission" date="2020-01" db="EMBL/GenBank/DDBJ databases">
        <authorList>
            <consortium name="DOE Joint Genome Institute"/>
            <person name="Haridas S."/>
            <person name="Albert R."/>
            <person name="Binder M."/>
            <person name="Bloem J."/>
            <person name="Labutti K."/>
            <person name="Salamov A."/>
            <person name="Andreopoulos B."/>
            <person name="Baker S.E."/>
            <person name="Barry K."/>
            <person name="Bills G."/>
            <person name="Bluhm B.H."/>
            <person name="Cannon C."/>
            <person name="Castanera R."/>
            <person name="Culley D.E."/>
            <person name="Daum C."/>
            <person name="Ezra D."/>
            <person name="Gonzalez J.B."/>
            <person name="Henrissat B."/>
            <person name="Kuo A."/>
            <person name="Liang C."/>
            <person name="Lipzen A."/>
            <person name="Lutzoni F."/>
            <person name="Magnuson J."/>
            <person name="Mondo S."/>
            <person name="Nolan M."/>
            <person name="Ohm R."/>
            <person name="Pangilinan J."/>
            <person name="Park H.-J."/>
            <person name="Ramirez L."/>
            <person name="Alfaro M."/>
            <person name="Sun H."/>
            <person name="Tritt A."/>
            <person name="Yoshinaga Y."/>
            <person name="Zwiers L.-H."/>
            <person name="Turgeon B.G."/>
            <person name="Goodwin S.B."/>
            <person name="Spatafora J.W."/>
            <person name="Crous P.W."/>
            <person name="Grigoriev I.V."/>
        </authorList>
    </citation>
    <scope>NUCLEOTIDE SEQUENCE</scope>
    <source>
        <strain evidence="1">IPT5</strain>
    </source>
</reference>